<dbReference type="InterPro" id="IPR050483">
    <property type="entry name" value="CoA-transferase_III_domain"/>
</dbReference>
<sequence>MPRTIDEVVENAQLRHRNQIVEIDHPVAGKVSTAGVTMKLSDTPLEIRRPPPTLGQHTVDVLSDWLSLSSSRIKDLMDDAVV</sequence>
<dbReference type="GO" id="GO:0016740">
    <property type="term" value="F:transferase activity"/>
    <property type="evidence" value="ECO:0007669"/>
    <property type="project" value="UniProtKB-KW"/>
</dbReference>
<keyword evidence="1 2" id="KW-0808">Transferase</keyword>
<geneLocation type="plasmid" evidence="2 3">
    <name>unnamed1</name>
</geneLocation>
<evidence type="ECO:0000256" key="1">
    <source>
        <dbReference type="ARBA" id="ARBA00022679"/>
    </source>
</evidence>
<protein>
    <submittedName>
        <fullName evidence="2">CoA transferase</fullName>
    </submittedName>
</protein>
<dbReference type="RefSeq" id="WP_306161142.1">
    <property type="nucleotide sequence ID" value="NZ_CP132315.1"/>
</dbReference>
<dbReference type="Pfam" id="PF02515">
    <property type="entry name" value="CoA_transf_3"/>
    <property type="match status" value="1"/>
</dbReference>
<dbReference type="SUPFAM" id="SSF89796">
    <property type="entry name" value="CoA-transferase family III (CaiB/BaiF)"/>
    <property type="match status" value="1"/>
</dbReference>
<dbReference type="Gene3D" id="3.40.50.10540">
    <property type="entry name" value="Crotonobetainyl-coa:carnitine coa-transferase, domain 1"/>
    <property type="match status" value="1"/>
</dbReference>
<keyword evidence="2" id="KW-0614">Plasmid</keyword>
<accession>A0ABY9K8G5</accession>
<dbReference type="Proteomes" id="UP001225788">
    <property type="component" value="Plasmid unnamed1"/>
</dbReference>
<name>A0ABY9K8G5_9HYPH</name>
<evidence type="ECO:0000313" key="2">
    <source>
        <dbReference type="EMBL" id="WLS04850.1"/>
    </source>
</evidence>
<dbReference type="PANTHER" id="PTHR48207:SF3">
    <property type="entry name" value="SUCCINATE--HYDROXYMETHYLGLUTARATE COA-TRANSFERASE"/>
    <property type="match status" value="1"/>
</dbReference>
<dbReference type="EMBL" id="CP132315">
    <property type="protein sequence ID" value="WLS04850.1"/>
    <property type="molecule type" value="Genomic_DNA"/>
</dbReference>
<reference evidence="2 3" key="1">
    <citation type="submission" date="2023-08" db="EMBL/GenBank/DDBJ databases">
        <title>Pathogen: clinical or host-associated sample.</title>
        <authorList>
            <person name="Hergert J."/>
            <person name="Casey R."/>
            <person name="Wagner J."/>
            <person name="Young E.L."/>
            <person name="Oakeson K.F."/>
        </authorList>
    </citation>
    <scope>NUCLEOTIDE SEQUENCE [LARGE SCALE GENOMIC DNA]</scope>
    <source>
        <strain evidence="2 3">UPHL-collab-2</strain>
        <plasmid evidence="2 3">unnamed1</plasmid>
    </source>
</reference>
<dbReference type="InterPro" id="IPR003673">
    <property type="entry name" value="CoA-Trfase_fam_III"/>
</dbReference>
<evidence type="ECO:0000313" key="3">
    <source>
        <dbReference type="Proteomes" id="UP001225788"/>
    </source>
</evidence>
<gene>
    <name evidence="2" type="ORF">Q9315_21920</name>
</gene>
<proteinExistence type="predicted"/>
<dbReference type="InterPro" id="IPR023606">
    <property type="entry name" value="CoA-Trfase_III_dom_1_sf"/>
</dbReference>
<organism evidence="2 3">
    <name type="scientific">Shinella oryzae</name>
    <dbReference type="NCBI Taxonomy" id="2871820"/>
    <lineage>
        <taxon>Bacteria</taxon>
        <taxon>Pseudomonadati</taxon>
        <taxon>Pseudomonadota</taxon>
        <taxon>Alphaproteobacteria</taxon>
        <taxon>Hyphomicrobiales</taxon>
        <taxon>Rhizobiaceae</taxon>
        <taxon>Shinella</taxon>
    </lineage>
</organism>
<dbReference type="PANTHER" id="PTHR48207">
    <property type="entry name" value="SUCCINATE--HYDROXYMETHYLGLUTARATE COA-TRANSFERASE"/>
    <property type="match status" value="1"/>
</dbReference>
<keyword evidence="3" id="KW-1185">Reference proteome</keyword>